<evidence type="ECO:0000313" key="8">
    <source>
        <dbReference type="EMBL" id="KAJ4429955.1"/>
    </source>
</evidence>
<keyword evidence="3" id="KW-0813">Transport</keyword>
<gene>
    <name evidence="8" type="ORF">ANN_22159</name>
</gene>
<dbReference type="EMBL" id="JAJSOF020000033">
    <property type="protein sequence ID" value="KAJ4429955.1"/>
    <property type="molecule type" value="Genomic_DNA"/>
</dbReference>
<dbReference type="PANTHER" id="PTHR48041:SF118">
    <property type="entry name" value="ATP-BINDING CASSETTE TRANSPORTER (ABC TRANSPORTER) FAMILY G MEMBER 16"/>
    <property type="match status" value="1"/>
</dbReference>
<dbReference type="InterPro" id="IPR027417">
    <property type="entry name" value="P-loop_NTPase"/>
</dbReference>
<sequence>MYQKKLLDPLTSGVSGSITINGEERNSFQFQKLSCYITQDFPMLSLLTTEETVTIAADLKLGTSVKKSKKKVMVNNILDILGLDSVKHSLVKNLSGGEKKRLSIGCELLTNPPAMFFDEPTRCKVNRCRTKIVGRIYVIDSFIRNFFSGLDSVSSLQVISHLKSLAQSGRTVICSIHQPSSQLLEVFDDIYLLAGGQCLYSGPLDDMINVFKEVGFTCSMYYNRADFGR</sequence>
<evidence type="ECO:0000256" key="4">
    <source>
        <dbReference type="ARBA" id="ARBA00022692"/>
    </source>
</evidence>
<proteinExistence type="inferred from homology"/>
<evidence type="ECO:0000256" key="5">
    <source>
        <dbReference type="ARBA" id="ARBA00022989"/>
    </source>
</evidence>
<dbReference type="Proteomes" id="UP001148838">
    <property type="component" value="Unassembled WGS sequence"/>
</dbReference>
<dbReference type="InterPro" id="IPR050352">
    <property type="entry name" value="ABCG_transporters"/>
</dbReference>
<comment type="caution">
    <text evidence="8">The sequence shown here is derived from an EMBL/GenBank/DDBJ whole genome shotgun (WGS) entry which is preliminary data.</text>
</comment>
<dbReference type="Gene3D" id="3.40.50.300">
    <property type="entry name" value="P-loop containing nucleotide triphosphate hydrolases"/>
    <property type="match status" value="1"/>
</dbReference>
<accession>A0ABQ8S7I8</accession>
<dbReference type="InterPro" id="IPR003439">
    <property type="entry name" value="ABC_transporter-like_ATP-bd"/>
</dbReference>
<name>A0ABQ8S7I8_PERAM</name>
<keyword evidence="4" id="KW-0812">Transmembrane</keyword>
<dbReference type="SUPFAM" id="SSF52540">
    <property type="entry name" value="P-loop containing nucleoside triphosphate hydrolases"/>
    <property type="match status" value="1"/>
</dbReference>
<dbReference type="PANTHER" id="PTHR48041">
    <property type="entry name" value="ABC TRANSPORTER G FAMILY MEMBER 28"/>
    <property type="match status" value="1"/>
</dbReference>
<evidence type="ECO:0000313" key="9">
    <source>
        <dbReference type="Proteomes" id="UP001148838"/>
    </source>
</evidence>
<evidence type="ECO:0000256" key="1">
    <source>
        <dbReference type="ARBA" id="ARBA00004141"/>
    </source>
</evidence>
<evidence type="ECO:0000256" key="6">
    <source>
        <dbReference type="ARBA" id="ARBA00023136"/>
    </source>
</evidence>
<feature type="domain" description="ABC transporter" evidence="7">
    <location>
        <begin position="9"/>
        <end position="121"/>
    </location>
</feature>
<comment type="subcellular location">
    <subcellularLocation>
        <location evidence="1">Membrane</location>
        <topology evidence="1">Multi-pass membrane protein</topology>
    </subcellularLocation>
</comment>
<protein>
    <recommendedName>
        <fullName evidence="7">ABC transporter domain-containing protein</fullName>
    </recommendedName>
</protein>
<keyword evidence="6" id="KW-0472">Membrane</keyword>
<dbReference type="Pfam" id="PF00005">
    <property type="entry name" value="ABC_tran"/>
    <property type="match status" value="1"/>
</dbReference>
<evidence type="ECO:0000256" key="2">
    <source>
        <dbReference type="ARBA" id="ARBA00005814"/>
    </source>
</evidence>
<comment type="similarity">
    <text evidence="2">Belongs to the ABC transporter superfamily. ABCG family. Eye pigment precursor importer (TC 3.A.1.204) subfamily.</text>
</comment>
<organism evidence="8 9">
    <name type="scientific">Periplaneta americana</name>
    <name type="common">American cockroach</name>
    <name type="synonym">Blatta americana</name>
    <dbReference type="NCBI Taxonomy" id="6978"/>
    <lineage>
        <taxon>Eukaryota</taxon>
        <taxon>Metazoa</taxon>
        <taxon>Ecdysozoa</taxon>
        <taxon>Arthropoda</taxon>
        <taxon>Hexapoda</taxon>
        <taxon>Insecta</taxon>
        <taxon>Pterygota</taxon>
        <taxon>Neoptera</taxon>
        <taxon>Polyneoptera</taxon>
        <taxon>Dictyoptera</taxon>
        <taxon>Blattodea</taxon>
        <taxon>Blattoidea</taxon>
        <taxon>Blattidae</taxon>
        <taxon>Blattinae</taxon>
        <taxon>Periplaneta</taxon>
    </lineage>
</organism>
<evidence type="ECO:0000259" key="7">
    <source>
        <dbReference type="Pfam" id="PF00005"/>
    </source>
</evidence>
<keyword evidence="5" id="KW-1133">Transmembrane helix</keyword>
<reference evidence="8 9" key="1">
    <citation type="journal article" date="2022" name="Allergy">
        <title>Genome assembly and annotation of Periplaneta americana reveal a comprehensive cockroach allergen profile.</title>
        <authorList>
            <person name="Wang L."/>
            <person name="Xiong Q."/>
            <person name="Saelim N."/>
            <person name="Wang L."/>
            <person name="Nong W."/>
            <person name="Wan A.T."/>
            <person name="Shi M."/>
            <person name="Liu X."/>
            <person name="Cao Q."/>
            <person name="Hui J.H.L."/>
            <person name="Sookrung N."/>
            <person name="Leung T.F."/>
            <person name="Tungtrongchitr A."/>
            <person name="Tsui S.K.W."/>
        </authorList>
    </citation>
    <scope>NUCLEOTIDE SEQUENCE [LARGE SCALE GENOMIC DNA]</scope>
    <source>
        <strain evidence="8">PWHHKU_190912</strain>
    </source>
</reference>
<keyword evidence="9" id="KW-1185">Reference proteome</keyword>
<evidence type="ECO:0000256" key="3">
    <source>
        <dbReference type="ARBA" id="ARBA00022448"/>
    </source>
</evidence>